<evidence type="ECO:0000256" key="4">
    <source>
        <dbReference type="HAMAP-Rule" id="MF_03017"/>
    </source>
</evidence>
<dbReference type="GO" id="GO:0019805">
    <property type="term" value="P:quinolinate biosynthetic process"/>
    <property type="evidence" value="ECO:0007669"/>
    <property type="project" value="UniProtKB-UniRule"/>
</dbReference>
<dbReference type="PANTHER" id="PTHR14084:SF0">
    <property type="entry name" value="KYNURENINASE"/>
    <property type="match status" value="1"/>
</dbReference>
<dbReference type="AlphaFoldDB" id="A0A9P9EK60"/>
<dbReference type="GO" id="GO:0097053">
    <property type="term" value="P:L-kynurenine catabolic process"/>
    <property type="evidence" value="ECO:0007669"/>
    <property type="project" value="UniProtKB-UniRule"/>
</dbReference>
<keyword evidence="3 4" id="KW-0663">Pyridoxal phosphate</keyword>
<reference evidence="8" key="1">
    <citation type="journal article" date="2021" name="Nat. Commun.">
        <title>Genetic determinants of endophytism in the Arabidopsis root mycobiome.</title>
        <authorList>
            <person name="Mesny F."/>
            <person name="Miyauchi S."/>
            <person name="Thiergart T."/>
            <person name="Pickel B."/>
            <person name="Atanasova L."/>
            <person name="Karlsson M."/>
            <person name="Huettel B."/>
            <person name="Barry K.W."/>
            <person name="Haridas S."/>
            <person name="Chen C."/>
            <person name="Bauer D."/>
            <person name="Andreopoulos W."/>
            <person name="Pangilinan J."/>
            <person name="LaButti K."/>
            <person name="Riley R."/>
            <person name="Lipzen A."/>
            <person name="Clum A."/>
            <person name="Drula E."/>
            <person name="Henrissat B."/>
            <person name="Kohler A."/>
            <person name="Grigoriev I.V."/>
            <person name="Martin F.M."/>
            <person name="Hacquard S."/>
        </authorList>
    </citation>
    <scope>NUCLEOTIDE SEQUENCE</scope>
    <source>
        <strain evidence="8">MPI-CAGE-CH-0243</strain>
    </source>
</reference>
<dbReference type="InterPro" id="IPR015422">
    <property type="entry name" value="PyrdxlP-dep_Trfase_small"/>
</dbReference>
<dbReference type="Gene3D" id="3.40.640.10">
    <property type="entry name" value="Type I PLP-dependent aspartate aminotransferase-like (Major domain)"/>
    <property type="match status" value="1"/>
</dbReference>
<feature type="domain" description="Aminotransferase class V" evidence="7">
    <location>
        <begin position="111"/>
        <end position="336"/>
    </location>
</feature>
<keyword evidence="4 5" id="KW-0963">Cytoplasm</keyword>
<feature type="binding site" evidence="4">
    <location>
        <position position="260"/>
    </location>
    <ligand>
        <name>pyridoxal 5'-phosphate</name>
        <dbReference type="ChEBI" id="CHEBI:597326"/>
    </ligand>
</feature>
<dbReference type="GO" id="GO:0030170">
    <property type="term" value="F:pyridoxal phosphate binding"/>
    <property type="evidence" value="ECO:0007669"/>
    <property type="project" value="UniProtKB-UniRule"/>
</dbReference>
<dbReference type="InterPro" id="IPR000192">
    <property type="entry name" value="Aminotrans_V_dom"/>
</dbReference>
<dbReference type="GO" id="GO:0019441">
    <property type="term" value="P:L-tryptophan catabolic process to kynurenine"/>
    <property type="evidence" value="ECO:0007669"/>
    <property type="project" value="TreeGrafter"/>
</dbReference>
<dbReference type="GO" id="GO:0043420">
    <property type="term" value="P:anthranilate metabolic process"/>
    <property type="evidence" value="ECO:0007669"/>
    <property type="project" value="UniProtKB-UniRule"/>
</dbReference>
<proteinExistence type="inferred from homology"/>
<dbReference type="Proteomes" id="UP000700596">
    <property type="component" value="Unassembled WGS sequence"/>
</dbReference>
<feature type="binding site" evidence="4">
    <location>
        <position position="148"/>
    </location>
    <ligand>
        <name>pyridoxal 5'-phosphate</name>
        <dbReference type="ChEBI" id="CHEBI:597326"/>
    </ligand>
</feature>
<dbReference type="HAMAP" id="MF_01970">
    <property type="entry name" value="Kynureninase"/>
    <property type="match status" value="1"/>
</dbReference>
<dbReference type="NCBIfam" id="TIGR01814">
    <property type="entry name" value="kynureninase"/>
    <property type="match status" value="1"/>
</dbReference>
<comment type="catalytic activity">
    <reaction evidence="4 5">
        <text>L-kynurenine + H2O = anthranilate + L-alanine + H(+)</text>
        <dbReference type="Rhea" id="RHEA:16813"/>
        <dbReference type="ChEBI" id="CHEBI:15377"/>
        <dbReference type="ChEBI" id="CHEBI:15378"/>
        <dbReference type="ChEBI" id="CHEBI:16567"/>
        <dbReference type="ChEBI" id="CHEBI:57959"/>
        <dbReference type="ChEBI" id="CHEBI:57972"/>
        <dbReference type="EC" id="3.7.1.3"/>
    </reaction>
</comment>
<evidence type="ECO:0000256" key="3">
    <source>
        <dbReference type="ARBA" id="ARBA00022898"/>
    </source>
</evidence>
<name>A0A9P9EK60_9PLEO</name>
<protein>
    <recommendedName>
        <fullName evidence="4 5">Kynureninase</fullName>
        <ecNumber evidence="4 5">3.7.1.3</ecNumber>
    </recommendedName>
    <alternativeName>
        <fullName evidence="4">Biosynthesis of nicotinic acid protein 5</fullName>
    </alternativeName>
    <alternativeName>
        <fullName evidence="4">L-kynurenine hydrolase</fullName>
    </alternativeName>
</protein>
<dbReference type="PANTHER" id="PTHR14084">
    <property type="entry name" value="KYNURENINASE"/>
    <property type="match status" value="1"/>
</dbReference>
<dbReference type="InterPro" id="IPR015421">
    <property type="entry name" value="PyrdxlP-dep_Trfase_major"/>
</dbReference>
<feature type="modified residue" description="N6-(pyridoxal phosphate)lysine" evidence="4">
    <location>
        <position position="286"/>
    </location>
</feature>
<organism evidence="8 9">
    <name type="scientific">Dendryphion nanum</name>
    <dbReference type="NCBI Taxonomy" id="256645"/>
    <lineage>
        <taxon>Eukaryota</taxon>
        <taxon>Fungi</taxon>
        <taxon>Dikarya</taxon>
        <taxon>Ascomycota</taxon>
        <taxon>Pezizomycotina</taxon>
        <taxon>Dothideomycetes</taxon>
        <taxon>Pleosporomycetidae</taxon>
        <taxon>Pleosporales</taxon>
        <taxon>Torulaceae</taxon>
        <taxon>Dendryphion</taxon>
    </lineage>
</organism>
<dbReference type="InterPro" id="IPR010111">
    <property type="entry name" value="Kynureninase"/>
</dbReference>
<evidence type="ECO:0000313" key="8">
    <source>
        <dbReference type="EMBL" id="KAH7138967.1"/>
    </source>
</evidence>
<comment type="cofactor">
    <cofactor evidence="4 5">
        <name>pyridoxal 5'-phosphate</name>
        <dbReference type="ChEBI" id="CHEBI:597326"/>
    </cofactor>
</comment>
<dbReference type="GO" id="GO:0030429">
    <property type="term" value="F:kynureninase activity"/>
    <property type="evidence" value="ECO:0007669"/>
    <property type="project" value="UniProtKB-UniRule"/>
</dbReference>
<keyword evidence="9" id="KW-1185">Reference proteome</keyword>
<dbReference type="SUPFAM" id="SSF53383">
    <property type="entry name" value="PLP-dependent transferases"/>
    <property type="match status" value="1"/>
</dbReference>
<sequence>MATFQNPFKDIIESEFTSEEFARDQDAKDSLSELRKEFIIPTKADLRHKRYGPAPPTTGYDENTSKVPDDSEESIYLCGNSLGLQPRRTKEYIIKYLDTWASKGVFGHFKELEDGHAPWMHIDDAIKTQTAKIVGALPSEVVVMETLTANLHLLMASFYRPTKDRYKIIIEGKAFPSDHYAALSQLAHHNLPPSALITINPPSPDSPYLSTEHILSIISQHAATTALVLLPGIQFYSGQFFDINLITHHCHLHDITVGWDLAHAVGNVPLKLHDWNVDFAAWCNYKYLNGGPGVIGGLFVHESHGKVQKSTPQNETNTQSNGVQGNTNNETQLTYRPRLSGWWGSDKNSRFRMENNFVPIEGASGFQVSNPSALDMTSVTASLDVFSLTTMDALRTRSLRLTAYLERRLLLWEGGKPPYQIITPSNPNERGAQLSIRLDPGLLDPVLEFIEARGVVVDERKPNVLRVAPAPLYNSYWDIHRFIVIFQDACRQSVASAREDGVKSFVDGA</sequence>
<feature type="region of interest" description="Disordered" evidence="6">
    <location>
        <begin position="306"/>
        <end position="331"/>
    </location>
</feature>
<comment type="pathway">
    <text evidence="4 5">Cofactor biosynthesis; NAD(+) biosynthesis; quinolinate from L-kynurenine: step 2/3.</text>
</comment>
<feature type="binding site" evidence="4">
    <location>
        <position position="147"/>
    </location>
    <ligand>
        <name>pyridoxal 5'-phosphate</name>
        <dbReference type="ChEBI" id="CHEBI:597326"/>
    </ligand>
</feature>
<dbReference type="Pfam" id="PF22580">
    <property type="entry name" value="KYNU_C"/>
    <property type="match status" value="1"/>
</dbReference>
<dbReference type="Pfam" id="PF00266">
    <property type="entry name" value="Aminotran_5"/>
    <property type="match status" value="1"/>
</dbReference>
<evidence type="ECO:0000256" key="2">
    <source>
        <dbReference type="ARBA" id="ARBA00022801"/>
    </source>
</evidence>
<feature type="compositionally biased region" description="Polar residues" evidence="6">
    <location>
        <begin position="308"/>
        <end position="331"/>
    </location>
</feature>
<evidence type="ECO:0000313" key="9">
    <source>
        <dbReference type="Proteomes" id="UP000700596"/>
    </source>
</evidence>
<dbReference type="GO" id="GO:0005737">
    <property type="term" value="C:cytoplasm"/>
    <property type="evidence" value="ECO:0007669"/>
    <property type="project" value="UniProtKB-SubCell"/>
</dbReference>
<accession>A0A9P9EK60</accession>
<evidence type="ECO:0000256" key="1">
    <source>
        <dbReference type="ARBA" id="ARBA00022642"/>
    </source>
</evidence>
<comment type="caution">
    <text evidence="8">The sequence shown here is derived from an EMBL/GenBank/DDBJ whole genome shotgun (WGS) entry which is preliminary data.</text>
</comment>
<dbReference type="EMBL" id="JAGMWT010000001">
    <property type="protein sequence ID" value="KAH7138967.1"/>
    <property type="molecule type" value="Genomic_DNA"/>
</dbReference>
<dbReference type="Gene3D" id="3.90.1150.10">
    <property type="entry name" value="Aspartate Aminotransferase, domain 1"/>
    <property type="match status" value="1"/>
</dbReference>
<dbReference type="OrthoDB" id="5978656at2759"/>
<evidence type="ECO:0000256" key="5">
    <source>
        <dbReference type="PIRNR" id="PIRNR038800"/>
    </source>
</evidence>
<gene>
    <name evidence="4" type="primary">BNA5</name>
    <name evidence="8" type="ORF">B0J11DRAFT_31680</name>
</gene>
<dbReference type="EC" id="3.7.1.3" evidence="4 5"/>
<feature type="region of interest" description="Disordered" evidence="6">
    <location>
        <begin position="46"/>
        <end position="68"/>
    </location>
</feature>
<dbReference type="InterPro" id="IPR015424">
    <property type="entry name" value="PyrdxlP-dep_Trfase"/>
</dbReference>
<comment type="pathway">
    <text evidence="4 5">Amino-acid degradation; L-kynurenine degradation; L-alanine and anthranilate from L-kynurenine: step 1/1.</text>
</comment>
<keyword evidence="1 4" id="KW-0662">Pyridine nucleotide biosynthesis</keyword>
<comment type="similarity">
    <text evidence="4 5">Belongs to the kynureninase family.</text>
</comment>
<dbReference type="FunFam" id="3.40.640.10:FF:000031">
    <property type="entry name" value="Kynureninase"/>
    <property type="match status" value="1"/>
</dbReference>
<feature type="binding site" evidence="4">
    <location>
        <position position="342"/>
    </location>
    <ligand>
        <name>pyridoxal 5'-phosphate</name>
        <dbReference type="ChEBI" id="CHEBI:597326"/>
    </ligand>
</feature>
<comment type="function">
    <text evidence="4 5">Catalyzes the cleavage of L-kynurenine (L-Kyn) and L-3-hydroxykynurenine (L-3OHKyn) into anthranilic acid (AA) and 3-hydroxyanthranilic acid (3-OHAA), respectively.</text>
</comment>
<feature type="binding site" evidence="4">
    <location>
        <position position="285"/>
    </location>
    <ligand>
        <name>pyridoxal 5'-phosphate</name>
        <dbReference type="ChEBI" id="CHEBI:597326"/>
    </ligand>
</feature>
<comment type="subunit">
    <text evidence="4 5">Homodimer.</text>
</comment>
<dbReference type="PIRSF" id="PIRSF038800">
    <property type="entry name" value="KYNU"/>
    <property type="match status" value="1"/>
</dbReference>
<keyword evidence="2 4" id="KW-0378">Hydrolase</keyword>
<feature type="binding site" evidence="4">
    <location>
        <position position="263"/>
    </location>
    <ligand>
        <name>pyridoxal 5'-phosphate</name>
        <dbReference type="ChEBI" id="CHEBI:597326"/>
    </ligand>
</feature>
<comment type="caution">
    <text evidence="4">Lacks conserved residue(s) required for the propagation of feature annotation.</text>
</comment>
<evidence type="ECO:0000259" key="7">
    <source>
        <dbReference type="Pfam" id="PF00266"/>
    </source>
</evidence>
<dbReference type="GO" id="GO:0034354">
    <property type="term" value="P:'de novo' NAD+ biosynthetic process from L-tryptophan"/>
    <property type="evidence" value="ECO:0007669"/>
    <property type="project" value="UniProtKB-UniRule"/>
</dbReference>
<evidence type="ECO:0000256" key="6">
    <source>
        <dbReference type="SAM" id="MobiDB-lite"/>
    </source>
</evidence>
<feature type="binding site" evidence="4">
    <location>
        <begin position="175"/>
        <end position="178"/>
    </location>
    <ligand>
        <name>pyridoxal 5'-phosphate</name>
        <dbReference type="ChEBI" id="CHEBI:597326"/>
    </ligand>
</feature>
<feature type="binding site" evidence="4">
    <location>
        <position position="370"/>
    </location>
    <ligand>
        <name>pyridoxal 5'-phosphate</name>
        <dbReference type="ChEBI" id="CHEBI:597326"/>
    </ligand>
</feature>
<comment type="catalytic activity">
    <reaction evidence="5">
        <text>3-hydroxy-L-kynurenine + H2O = 3-hydroxyanthranilate + L-alanine + H(+)</text>
        <dbReference type="Rhea" id="RHEA:25143"/>
        <dbReference type="ChEBI" id="CHEBI:15377"/>
        <dbReference type="ChEBI" id="CHEBI:15378"/>
        <dbReference type="ChEBI" id="CHEBI:36559"/>
        <dbReference type="ChEBI" id="CHEBI:57972"/>
        <dbReference type="ChEBI" id="CHEBI:58125"/>
        <dbReference type="EC" id="3.7.1.3"/>
    </reaction>
</comment>
<comment type="subcellular location">
    <subcellularLocation>
        <location evidence="4 5">Cytoplasm</location>
    </subcellularLocation>
</comment>